<proteinExistence type="predicted"/>
<sequence length="79" mass="8403">MTAREPAGLAHQALTEALDEAAVLRDLLALLFWAAEAVPGPKGAGLARGAMMAQDRLELLIARIEAARWQLRPGTEGRG</sequence>
<dbReference type="STRING" id="336292.SAMN05660710_01612"/>
<gene>
    <name evidence="1" type="ORF">SAMN05660710_01612</name>
</gene>
<dbReference type="EMBL" id="FMVT01000005">
    <property type="protein sequence ID" value="SCY46695.1"/>
    <property type="molecule type" value="Genomic_DNA"/>
</dbReference>
<evidence type="ECO:0000313" key="2">
    <source>
        <dbReference type="Proteomes" id="UP000199502"/>
    </source>
</evidence>
<evidence type="ECO:0000313" key="1">
    <source>
        <dbReference type="EMBL" id="SCY46695.1"/>
    </source>
</evidence>
<name>A0A1G5G572_9RHOB</name>
<reference evidence="1 2" key="1">
    <citation type="submission" date="2016-10" db="EMBL/GenBank/DDBJ databases">
        <authorList>
            <person name="de Groot N.N."/>
        </authorList>
    </citation>
    <scope>NUCLEOTIDE SEQUENCE [LARGE SCALE GENOMIC DNA]</scope>
    <source>
        <strain evidence="1 2">CGMCC 1.8925</strain>
    </source>
</reference>
<dbReference type="Proteomes" id="UP000199502">
    <property type="component" value="Unassembled WGS sequence"/>
</dbReference>
<protein>
    <submittedName>
        <fullName evidence="1">Uncharacterized protein</fullName>
    </submittedName>
</protein>
<dbReference type="OrthoDB" id="7776614at2"/>
<accession>A0A1G5G572</accession>
<organism evidence="1 2">
    <name type="scientific">Paracoccus tibetensis</name>
    <dbReference type="NCBI Taxonomy" id="336292"/>
    <lineage>
        <taxon>Bacteria</taxon>
        <taxon>Pseudomonadati</taxon>
        <taxon>Pseudomonadota</taxon>
        <taxon>Alphaproteobacteria</taxon>
        <taxon>Rhodobacterales</taxon>
        <taxon>Paracoccaceae</taxon>
        <taxon>Paracoccus</taxon>
    </lineage>
</organism>
<dbReference type="AlphaFoldDB" id="A0A1G5G572"/>
<keyword evidence="2" id="KW-1185">Reference proteome</keyword>
<dbReference type="RefSeq" id="WP_090742230.1">
    <property type="nucleotide sequence ID" value="NZ_FMVT01000005.1"/>
</dbReference>